<dbReference type="AlphaFoldDB" id="A0A4R3YM72"/>
<dbReference type="PROSITE" id="PS51257">
    <property type="entry name" value="PROKAR_LIPOPROTEIN"/>
    <property type="match status" value="1"/>
</dbReference>
<organism evidence="1 2">
    <name type="scientific">Luteibacter rhizovicinus</name>
    <dbReference type="NCBI Taxonomy" id="242606"/>
    <lineage>
        <taxon>Bacteria</taxon>
        <taxon>Pseudomonadati</taxon>
        <taxon>Pseudomonadota</taxon>
        <taxon>Gammaproteobacteria</taxon>
        <taxon>Lysobacterales</taxon>
        <taxon>Rhodanobacteraceae</taxon>
        <taxon>Luteibacter</taxon>
    </lineage>
</organism>
<name>A0A4R3YM72_9GAMM</name>
<reference evidence="1 2" key="1">
    <citation type="submission" date="2019-03" db="EMBL/GenBank/DDBJ databases">
        <title>Above-ground endophytic microbial communities from plants in different locations in the United States.</title>
        <authorList>
            <person name="Frank C."/>
        </authorList>
    </citation>
    <scope>NUCLEOTIDE SEQUENCE [LARGE SCALE GENOMIC DNA]</scope>
    <source>
        <strain evidence="1 2">LP_13_YM</strain>
    </source>
</reference>
<gene>
    <name evidence="1" type="ORF">EC912_105267</name>
</gene>
<protein>
    <submittedName>
        <fullName evidence="1">Uncharacterized protein</fullName>
    </submittedName>
</protein>
<accession>A0A4R3YM72</accession>
<evidence type="ECO:0000313" key="2">
    <source>
        <dbReference type="Proteomes" id="UP000295645"/>
    </source>
</evidence>
<keyword evidence="2" id="KW-1185">Reference proteome</keyword>
<sequence length="39" mass="4209">MRYGDNYGQLGLHGAGILACPARFDLFGRPQNRGTLGNT</sequence>
<dbReference type="Proteomes" id="UP000295645">
    <property type="component" value="Unassembled WGS sequence"/>
</dbReference>
<comment type="caution">
    <text evidence="1">The sequence shown here is derived from an EMBL/GenBank/DDBJ whole genome shotgun (WGS) entry which is preliminary data.</text>
</comment>
<dbReference type="EMBL" id="SMCS01000005">
    <property type="protein sequence ID" value="TCV93406.1"/>
    <property type="molecule type" value="Genomic_DNA"/>
</dbReference>
<evidence type="ECO:0000313" key="1">
    <source>
        <dbReference type="EMBL" id="TCV93406.1"/>
    </source>
</evidence>
<proteinExistence type="predicted"/>